<gene>
    <name evidence="1" type="ORF">NQ317_003893</name>
</gene>
<reference evidence="1" key="1">
    <citation type="journal article" date="2023" name="Insect Mol. Biol.">
        <title>Genome sequencing provides insights into the evolution of gene families encoding plant cell wall-degrading enzymes in longhorned beetles.</title>
        <authorList>
            <person name="Shin N.R."/>
            <person name="Okamura Y."/>
            <person name="Kirsch R."/>
            <person name="Pauchet Y."/>
        </authorList>
    </citation>
    <scope>NUCLEOTIDE SEQUENCE</scope>
    <source>
        <tissue evidence="1">Midgut</tissue>
    </source>
</reference>
<accession>A0ABQ9IT23</accession>
<comment type="caution">
    <text evidence="1">The sequence shown here is derived from an EMBL/GenBank/DDBJ whole genome shotgun (WGS) entry which is preliminary data.</text>
</comment>
<sequence>MVKAAFTISLDSRIFINKGNKARLIEGIEIFMDIIFVIENIYVSERTMHSKLSSRFLIPDDLMKSFANWYRSSFSPSFMPKINMTHSNEQKLAFGFRNRSNYHGT</sequence>
<proteinExistence type="predicted"/>
<dbReference type="Proteomes" id="UP001162164">
    <property type="component" value="Unassembled WGS sequence"/>
</dbReference>
<organism evidence="1 2">
    <name type="scientific">Molorchus minor</name>
    <dbReference type="NCBI Taxonomy" id="1323400"/>
    <lineage>
        <taxon>Eukaryota</taxon>
        <taxon>Metazoa</taxon>
        <taxon>Ecdysozoa</taxon>
        <taxon>Arthropoda</taxon>
        <taxon>Hexapoda</taxon>
        <taxon>Insecta</taxon>
        <taxon>Pterygota</taxon>
        <taxon>Neoptera</taxon>
        <taxon>Endopterygota</taxon>
        <taxon>Coleoptera</taxon>
        <taxon>Polyphaga</taxon>
        <taxon>Cucujiformia</taxon>
        <taxon>Chrysomeloidea</taxon>
        <taxon>Cerambycidae</taxon>
        <taxon>Lamiinae</taxon>
        <taxon>Monochamini</taxon>
        <taxon>Molorchus</taxon>
    </lineage>
</organism>
<evidence type="ECO:0000313" key="2">
    <source>
        <dbReference type="Proteomes" id="UP001162164"/>
    </source>
</evidence>
<protein>
    <submittedName>
        <fullName evidence="1">Uncharacterized protein</fullName>
    </submittedName>
</protein>
<evidence type="ECO:0000313" key="1">
    <source>
        <dbReference type="EMBL" id="KAJ8964707.1"/>
    </source>
</evidence>
<keyword evidence="2" id="KW-1185">Reference proteome</keyword>
<name>A0ABQ9IT23_9CUCU</name>
<dbReference type="EMBL" id="JAPWTJ010002739">
    <property type="protein sequence ID" value="KAJ8964707.1"/>
    <property type="molecule type" value="Genomic_DNA"/>
</dbReference>